<dbReference type="Gene3D" id="3.40.50.10090">
    <property type="match status" value="2"/>
</dbReference>
<dbReference type="GO" id="GO:0006780">
    <property type="term" value="P:uroporphyrinogen III biosynthetic process"/>
    <property type="evidence" value="ECO:0007669"/>
    <property type="project" value="InterPro"/>
</dbReference>
<organism evidence="2 3">
    <name type="scientific">Candidatus Methanolliviera hydrocarbonicum</name>
    <dbReference type="NCBI Taxonomy" id="2491085"/>
    <lineage>
        <taxon>Archaea</taxon>
        <taxon>Methanobacteriati</taxon>
        <taxon>Methanobacteriota</taxon>
        <taxon>Candidatus Methanoliparia</taxon>
        <taxon>Candidatus Methanoliparales</taxon>
        <taxon>Candidatus Methanollivieraceae</taxon>
        <taxon>Candidatus Methanolliviera</taxon>
    </lineage>
</organism>
<dbReference type="SUPFAM" id="SSF69618">
    <property type="entry name" value="HemD-like"/>
    <property type="match status" value="1"/>
</dbReference>
<proteinExistence type="predicted"/>
<dbReference type="AlphaFoldDB" id="A0A520KWU4"/>
<dbReference type="PANTHER" id="PTHR40082:SF1">
    <property type="entry name" value="BLR5956 PROTEIN"/>
    <property type="match status" value="1"/>
</dbReference>
<dbReference type="GO" id="GO:0004852">
    <property type="term" value="F:uroporphyrinogen-III synthase activity"/>
    <property type="evidence" value="ECO:0007669"/>
    <property type="project" value="InterPro"/>
</dbReference>
<evidence type="ECO:0000313" key="2">
    <source>
        <dbReference type="EMBL" id="RZN69397.1"/>
    </source>
</evidence>
<comment type="caution">
    <text evidence="2">The sequence shown here is derived from an EMBL/GenBank/DDBJ whole genome shotgun (WGS) entry which is preliminary data.</text>
</comment>
<dbReference type="EMBL" id="RXIL01000079">
    <property type="protein sequence ID" value="RZN69397.1"/>
    <property type="molecule type" value="Genomic_DNA"/>
</dbReference>
<evidence type="ECO:0000313" key="3">
    <source>
        <dbReference type="Proteomes" id="UP000320766"/>
    </source>
</evidence>
<dbReference type="PANTHER" id="PTHR40082">
    <property type="entry name" value="BLR5956 PROTEIN"/>
    <property type="match status" value="1"/>
</dbReference>
<gene>
    <name evidence="2" type="ORF">EF807_04625</name>
</gene>
<dbReference type="InterPro" id="IPR036108">
    <property type="entry name" value="4pyrrol_syn_uPrphyn_synt_sf"/>
</dbReference>
<dbReference type="CDD" id="cd06578">
    <property type="entry name" value="HemD"/>
    <property type="match status" value="1"/>
</dbReference>
<name>A0A520KWU4_9EURY</name>
<evidence type="ECO:0000259" key="1">
    <source>
        <dbReference type="Pfam" id="PF02602"/>
    </source>
</evidence>
<protein>
    <submittedName>
        <fullName evidence="2">Uroporphyrinogen-III synthase</fullName>
    </submittedName>
</protein>
<dbReference type="Pfam" id="PF02602">
    <property type="entry name" value="HEM4"/>
    <property type="match status" value="1"/>
</dbReference>
<reference evidence="2 3" key="1">
    <citation type="journal article" date="2019" name="Nat. Microbiol.">
        <title>Wide diversity of methane and short-chain alkane metabolisms in uncultured archaea.</title>
        <authorList>
            <person name="Borrel G."/>
            <person name="Adam P.S."/>
            <person name="McKay L.J."/>
            <person name="Chen L.X."/>
            <person name="Sierra-Garcia I.N."/>
            <person name="Sieber C.M."/>
            <person name="Letourneur Q."/>
            <person name="Ghozlane A."/>
            <person name="Andersen G.L."/>
            <person name="Li W.J."/>
            <person name="Hallam S.J."/>
            <person name="Muyzer G."/>
            <person name="de Oliveira V.M."/>
            <person name="Inskeep W.P."/>
            <person name="Banfield J.F."/>
            <person name="Gribaldo S."/>
        </authorList>
    </citation>
    <scope>NUCLEOTIDE SEQUENCE [LARGE SCALE GENOMIC DNA]</scope>
    <source>
        <strain evidence="2">NM1b</strain>
    </source>
</reference>
<sequence>MKVAITRPAVYLTESIAIARSYGFDTFAAPMILLRPVEDPRFDSFIHRLFEEEVDFVIFTSANGVRYAFDLVRSQEPFINALNRTNVVAIGPKTDKSLKEKGITAKIIPKEYSSLGIVDILSPIVDGRDVEIIRSDRGNVKLNESLKRAGAIVHEANVYTGVSPDGSWLVRAKELIKKILDRDIDVLTFTSGMTVNNFFEIVREMGLYEEMREICGEMLIAVIGRETARALRNFGVNADVIPNAYTFEAMMDAVFLNRCVR</sequence>
<dbReference type="InterPro" id="IPR039793">
    <property type="entry name" value="UROS/Hem4"/>
</dbReference>
<accession>A0A520KWU4</accession>
<dbReference type="InterPro" id="IPR003754">
    <property type="entry name" value="4pyrrol_synth_uPrphyn_synth"/>
</dbReference>
<dbReference type="Proteomes" id="UP000320766">
    <property type="component" value="Unassembled WGS sequence"/>
</dbReference>
<feature type="domain" description="Tetrapyrrole biosynthesis uroporphyrinogen III synthase" evidence="1">
    <location>
        <begin position="19"/>
        <end position="251"/>
    </location>
</feature>